<reference evidence="7 8" key="1">
    <citation type="submission" date="2019-12" db="EMBL/GenBank/DDBJ databases">
        <title>Comparative genomics gives insights into the taxonomy of the Azoarcus-Aromatoleum group and reveals separate origins of nif in the plant-associated Azoarcus and non-plant-associated Aromatoleum sub-groups.</title>
        <authorList>
            <person name="Lafos M."/>
            <person name="Maluk M."/>
            <person name="Batista M."/>
            <person name="Junghare M."/>
            <person name="Carmona M."/>
            <person name="Faoro H."/>
            <person name="Cruz L.M."/>
            <person name="Battistoni F."/>
            <person name="De Souza E."/>
            <person name="Pedrosa F."/>
            <person name="Chen W.-M."/>
            <person name="Poole P.S."/>
            <person name="Dixon R.A."/>
            <person name="James E.K."/>
        </authorList>
    </citation>
    <scope>NUCLEOTIDE SEQUENCE [LARGE SCALE GENOMIC DNA]</scope>
    <source>
        <strain evidence="7 8">T</strain>
    </source>
</reference>
<feature type="transmembrane region" description="Helical" evidence="5">
    <location>
        <begin position="75"/>
        <end position="93"/>
    </location>
</feature>
<accession>A0ABX1NCA6</accession>
<name>A0ABX1NCA6_9RHOO</name>
<evidence type="ECO:0000256" key="1">
    <source>
        <dbReference type="ARBA" id="ARBA00004141"/>
    </source>
</evidence>
<comment type="caution">
    <text evidence="7">The sequence shown here is derived from an EMBL/GenBank/DDBJ whole genome shotgun (WGS) entry which is preliminary data.</text>
</comment>
<dbReference type="Proteomes" id="UP000634522">
    <property type="component" value="Unassembled WGS sequence"/>
</dbReference>
<evidence type="ECO:0000256" key="2">
    <source>
        <dbReference type="ARBA" id="ARBA00022692"/>
    </source>
</evidence>
<evidence type="ECO:0000256" key="5">
    <source>
        <dbReference type="SAM" id="Phobius"/>
    </source>
</evidence>
<dbReference type="EMBL" id="WTVS01000009">
    <property type="protein sequence ID" value="NMF96928.1"/>
    <property type="molecule type" value="Genomic_DNA"/>
</dbReference>
<evidence type="ECO:0000256" key="4">
    <source>
        <dbReference type="ARBA" id="ARBA00023136"/>
    </source>
</evidence>
<organism evidence="7 8">
    <name type="scientific">Aromatoleum toluolicum</name>
    <dbReference type="NCBI Taxonomy" id="90060"/>
    <lineage>
        <taxon>Bacteria</taxon>
        <taxon>Pseudomonadati</taxon>
        <taxon>Pseudomonadota</taxon>
        <taxon>Betaproteobacteria</taxon>
        <taxon>Rhodocyclales</taxon>
        <taxon>Rhodocyclaceae</taxon>
        <taxon>Aromatoleum</taxon>
    </lineage>
</organism>
<gene>
    <name evidence="7" type="ORF">GPA27_05950</name>
</gene>
<comment type="subcellular location">
    <subcellularLocation>
        <location evidence="1">Membrane</location>
        <topology evidence="1">Multi-pass membrane protein</topology>
    </subcellularLocation>
</comment>
<dbReference type="RefSeq" id="WP_169138549.1">
    <property type="nucleotide sequence ID" value="NZ_WTVS01000009.1"/>
</dbReference>
<keyword evidence="3 5" id="KW-1133">Transmembrane helix</keyword>
<sequence length="192" mass="20795">MTALILGLLLFFSTHSARIFAEDNRAQYIAHYGLAKWKLAYSLASAIGLGLIVWGYSAAPLAPLVLWAPPLWTRHLAAVLTLPAFVLIASAYVPGTRLRAKLGHPMVLGVQLWALAHLLANGTLADLLLFGCFLVWAIASFFAARRRDRAQRVVRGEGALVWDAVAVGIGAGVWFVFARHLHGVLFGVVPFG</sequence>
<dbReference type="Pfam" id="PF07298">
    <property type="entry name" value="NnrU"/>
    <property type="match status" value="1"/>
</dbReference>
<evidence type="ECO:0000313" key="8">
    <source>
        <dbReference type="Proteomes" id="UP000634522"/>
    </source>
</evidence>
<keyword evidence="8" id="KW-1185">Reference proteome</keyword>
<evidence type="ECO:0000259" key="6">
    <source>
        <dbReference type="Pfam" id="PF07298"/>
    </source>
</evidence>
<evidence type="ECO:0000256" key="3">
    <source>
        <dbReference type="ARBA" id="ARBA00022989"/>
    </source>
</evidence>
<keyword evidence="2 5" id="KW-0812">Transmembrane</keyword>
<evidence type="ECO:0000313" key="7">
    <source>
        <dbReference type="EMBL" id="NMF96928.1"/>
    </source>
</evidence>
<feature type="domain" description="NnrU" evidence="6">
    <location>
        <begin position="4"/>
        <end position="190"/>
    </location>
</feature>
<keyword evidence="4 5" id="KW-0472">Membrane</keyword>
<feature type="transmembrane region" description="Helical" evidence="5">
    <location>
        <begin position="113"/>
        <end position="138"/>
    </location>
</feature>
<proteinExistence type="predicted"/>
<feature type="transmembrane region" description="Helical" evidence="5">
    <location>
        <begin position="45"/>
        <end position="68"/>
    </location>
</feature>
<protein>
    <submittedName>
        <fullName evidence="7">NnrU family protein</fullName>
    </submittedName>
</protein>
<feature type="transmembrane region" description="Helical" evidence="5">
    <location>
        <begin position="159"/>
        <end position="177"/>
    </location>
</feature>
<dbReference type="InterPro" id="IPR009915">
    <property type="entry name" value="NnrU_dom"/>
</dbReference>